<dbReference type="PANTHER" id="PTHR36928:SF1">
    <property type="entry name" value="PHOSPHATASE YCDX-RELATED"/>
    <property type="match status" value="1"/>
</dbReference>
<reference evidence="2" key="1">
    <citation type="journal article" date="2014" name="Int. J. Syst. Evol. Microbiol.">
        <title>Complete genome sequence of Corynebacterium casei LMG S-19264T (=DSM 44701T), isolated from a smear-ripened cheese.</title>
        <authorList>
            <consortium name="US DOE Joint Genome Institute (JGI-PGF)"/>
            <person name="Walter F."/>
            <person name="Albersmeier A."/>
            <person name="Kalinowski J."/>
            <person name="Ruckert C."/>
        </authorList>
    </citation>
    <scope>NUCLEOTIDE SEQUENCE</scope>
    <source>
        <strain evidence="2">CGMCC 4.7308</strain>
    </source>
</reference>
<dbReference type="GO" id="GO:0005829">
    <property type="term" value="C:cytosol"/>
    <property type="evidence" value="ECO:0007669"/>
    <property type="project" value="TreeGrafter"/>
</dbReference>
<gene>
    <name evidence="2" type="ORF">GCM10011594_41440</name>
</gene>
<dbReference type="GO" id="GO:0042578">
    <property type="term" value="F:phosphoric ester hydrolase activity"/>
    <property type="evidence" value="ECO:0007669"/>
    <property type="project" value="TreeGrafter"/>
</dbReference>
<dbReference type="Proteomes" id="UP000655208">
    <property type="component" value="Unassembled WGS sequence"/>
</dbReference>
<dbReference type="PANTHER" id="PTHR36928">
    <property type="entry name" value="PHOSPHATASE YCDX-RELATED"/>
    <property type="match status" value="1"/>
</dbReference>
<dbReference type="AlphaFoldDB" id="A0A917WMS7"/>
<organism evidence="2 3">
    <name type="scientific">Nakamurella endophytica</name>
    <dbReference type="NCBI Taxonomy" id="1748367"/>
    <lineage>
        <taxon>Bacteria</taxon>
        <taxon>Bacillati</taxon>
        <taxon>Actinomycetota</taxon>
        <taxon>Actinomycetes</taxon>
        <taxon>Nakamurellales</taxon>
        <taxon>Nakamurellaceae</taxon>
        <taxon>Nakamurella</taxon>
    </lineage>
</organism>
<name>A0A917WMS7_9ACTN</name>
<evidence type="ECO:0000313" key="2">
    <source>
        <dbReference type="EMBL" id="GGM17080.1"/>
    </source>
</evidence>
<keyword evidence="3" id="KW-1185">Reference proteome</keyword>
<accession>A0A917WMS7</accession>
<dbReference type="EMBL" id="BMNA01000017">
    <property type="protein sequence ID" value="GGM17080.1"/>
    <property type="molecule type" value="Genomic_DNA"/>
</dbReference>
<protein>
    <recommendedName>
        <fullName evidence="1">Polymerase/histidinol phosphatase N-terminal domain-containing protein</fullName>
    </recommendedName>
</protein>
<dbReference type="Pfam" id="PF02811">
    <property type="entry name" value="PHP"/>
    <property type="match status" value="1"/>
</dbReference>
<feature type="domain" description="Polymerase/histidinol phosphatase N-terminal" evidence="1">
    <location>
        <begin position="48"/>
        <end position="120"/>
    </location>
</feature>
<dbReference type="SMART" id="SM00481">
    <property type="entry name" value="POLIIIAc"/>
    <property type="match status" value="1"/>
</dbReference>
<dbReference type="InterPro" id="IPR016195">
    <property type="entry name" value="Pol/histidinol_Pase-like"/>
</dbReference>
<dbReference type="SUPFAM" id="SSF89550">
    <property type="entry name" value="PHP domain-like"/>
    <property type="match status" value="1"/>
</dbReference>
<dbReference type="InterPro" id="IPR004013">
    <property type="entry name" value="PHP_dom"/>
</dbReference>
<evidence type="ECO:0000313" key="3">
    <source>
        <dbReference type="Proteomes" id="UP000655208"/>
    </source>
</evidence>
<dbReference type="Gene3D" id="3.20.20.140">
    <property type="entry name" value="Metal-dependent hydrolases"/>
    <property type="match status" value="1"/>
</dbReference>
<dbReference type="GO" id="GO:0008270">
    <property type="term" value="F:zinc ion binding"/>
    <property type="evidence" value="ECO:0007669"/>
    <property type="project" value="TreeGrafter"/>
</dbReference>
<dbReference type="RefSeq" id="WP_229674709.1">
    <property type="nucleotide sequence ID" value="NZ_BMNA01000017.1"/>
</dbReference>
<reference evidence="2" key="2">
    <citation type="submission" date="2020-09" db="EMBL/GenBank/DDBJ databases">
        <authorList>
            <person name="Sun Q."/>
            <person name="Zhou Y."/>
        </authorList>
    </citation>
    <scope>NUCLEOTIDE SEQUENCE</scope>
    <source>
        <strain evidence="2">CGMCC 4.7308</strain>
    </source>
</reference>
<evidence type="ECO:0000259" key="1">
    <source>
        <dbReference type="SMART" id="SM00481"/>
    </source>
</evidence>
<comment type="caution">
    <text evidence="2">The sequence shown here is derived from an EMBL/GenBank/DDBJ whole genome shotgun (WGS) entry which is preliminary data.</text>
</comment>
<proteinExistence type="predicted"/>
<sequence length="296" mass="30765">MTGERRDSDEIGVGTHGFGTDGLGTDLFGTDALGTDVLGAADAALLRGDHHVHSTFSDDGHSTPEENLAAAAVAGLTDLLMVDHVRVSTTYLPGFVAEVRRLTRPAGLRVRVGVEAKILDAAGTVDAPPEVLAGRAGLDAVLLADHQFPGPDGPASPRVVLERRAAGLAAADIVDTLVLATGRAVHRVPGPQLAHLFSLLPKIGLDETAVTDEHLTALVADLLATGATVEVNEKWACPGPRVVAALRAAGVPLVASTDAHHSRDVGRYDAVRGVLRRSRMSAGRFATERPSVTIAR</sequence>
<dbReference type="InterPro" id="IPR003141">
    <property type="entry name" value="Pol/His_phosphatase_N"/>
</dbReference>
<dbReference type="InterPro" id="IPR050243">
    <property type="entry name" value="PHP_phosphatase"/>
</dbReference>